<feature type="transmembrane region" description="Helical" evidence="1">
    <location>
        <begin position="51"/>
        <end position="71"/>
    </location>
</feature>
<feature type="transmembrane region" description="Helical" evidence="1">
    <location>
        <begin position="78"/>
        <end position="98"/>
    </location>
</feature>
<proteinExistence type="predicted"/>
<reference evidence="3" key="1">
    <citation type="submission" date="2023-07" db="EMBL/GenBank/DDBJ databases">
        <title>Draft genome sequence of Agarivorans aestuarii strain ZMCS4, a CAZymes producing bacteria isolated from the marine brown algae Clodostephus spongiosus.</title>
        <authorList>
            <person name="Lorente B."/>
            <person name="Cabral C."/>
            <person name="Frias J."/>
            <person name="Faria J."/>
            <person name="Toubarro D."/>
        </authorList>
    </citation>
    <scope>NUCLEOTIDE SEQUENCE [LARGE SCALE GENOMIC DNA]</scope>
    <source>
        <strain evidence="3">ZMCS4</strain>
    </source>
</reference>
<protein>
    <submittedName>
        <fullName evidence="2">Uncharacterized protein</fullName>
    </submittedName>
</protein>
<accession>A0ABU7G5S0</accession>
<dbReference type="Proteomes" id="UP001310248">
    <property type="component" value="Unassembled WGS sequence"/>
</dbReference>
<keyword evidence="3" id="KW-1185">Reference proteome</keyword>
<sequence length="130" mass="14621">MINNYRKLVNQLSPWQIALLAALVYGAWAAFVNSEHGNQVALKAGLVQGSYAFVSTWLISFIAKSMLAYWGYTQKVRWSAMSVSWLVMLAIPVLLHTWQQTPDLLEAILPGLAIGSLYLWSYCQQLEQQG</sequence>
<gene>
    <name evidence="2" type="ORF">SNR37_004114</name>
</gene>
<name>A0ABU7G5S0_9ALTE</name>
<comment type="caution">
    <text evidence="2">The sequence shown here is derived from an EMBL/GenBank/DDBJ whole genome shotgun (WGS) entry which is preliminary data.</text>
</comment>
<evidence type="ECO:0000256" key="1">
    <source>
        <dbReference type="SAM" id="Phobius"/>
    </source>
</evidence>
<evidence type="ECO:0000313" key="2">
    <source>
        <dbReference type="EMBL" id="MEE1674671.1"/>
    </source>
</evidence>
<organism evidence="2 3">
    <name type="scientific">Agarivorans aestuarii</name>
    <dbReference type="NCBI Taxonomy" id="1563703"/>
    <lineage>
        <taxon>Bacteria</taxon>
        <taxon>Pseudomonadati</taxon>
        <taxon>Pseudomonadota</taxon>
        <taxon>Gammaproteobacteria</taxon>
        <taxon>Alteromonadales</taxon>
        <taxon>Alteromonadaceae</taxon>
        <taxon>Agarivorans</taxon>
    </lineage>
</organism>
<evidence type="ECO:0000313" key="3">
    <source>
        <dbReference type="Proteomes" id="UP001310248"/>
    </source>
</evidence>
<feature type="transmembrane region" description="Helical" evidence="1">
    <location>
        <begin position="104"/>
        <end position="123"/>
    </location>
</feature>
<keyword evidence="1" id="KW-0812">Transmembrane</keyword>
<dbReference type="EMBL" id="JAYDYW010000009">
    <property type="protein sequence ID" value="MEE1674671.1"/>
    <property type="molecule type" value="Genomic_DNA"/>
</dbReference>
<keyword evidence="1" id="KW-1133">Transmembrane helix</keyword>
<keyword evidence="1" id="KW-0472">Membrane</keyword>
<reference evidence="2 3" key="2">
    <citation type="submission" date="2023-12" db="EMBL/GenBank/DDBJ databases">
        <authorList>
            <consortium name="Cladostephus spongiosus"/>
            <person name="Lorente B."/>
            <person name="Cabral C."/>
            <person name="Frias J."/>
            <person name="Faria J."/>
            <person name="Toubarro D."/>
        </authorList>
    </citation>
    <scope>NUCLEOTIDE SEQUENCE [LARGE SCALE GENOMIC DNA]</scope>
    <source>
        <strain evidence="2 3">ZMCS4</strain>
    </source>
</reference>
<feature type="transmembrane region" description="Helical" evidence="1">
    <location>
        <begin position="12"/>
        <end position="31"/>
    </location>
</feature>
<dbReference type="RefSeq" id="WP_163133383.1">
    <property type="nucleotide sequence ID" value="NZ_JAYDYW010000009.1"/>
</dbReference>